<feature type="transmembrane region" description="Helical" evidence="1">
    <location>
        <begin position="266"/>
        <end position="290"/>
    </location>
</feature>
<dbReference type="EMBL" id="CP019606">
    <property type="protein sequence ID" value="AQP47881.1"/>
    <property type="molecule type" value="Genomic_DNA"/>
</dbReference>
<evidence type="ECO:0000259" key="2">
    <source>
        <dbReference type="Pfam" id="PF09972"/>
    </source>
</evidence>
<reference evidence="4" key="1">
    <citation type="submission" date="2017-02" db="EMBL/GenBank/DDBJ databases">
        <title>Tessaracoccus aquaemaris sp. nov., isolated from the intestine of a Korean rockfish, Sebastes schlegelii, in a marine aquaculture pond.</title>
        <authorList>
            <person name="Tak E.J."/>
            <person name="Bae J.-W."/>
        </authorList>
    </citation>
    <scope>NUCLEOTIDE SEQUENCE [LARGE SCALE GENOMIC DNA]</scope>
    <source>
        <strain evidence="4">NSG39</strain>
    </source>
</reference>
<dbReference type="OrthoDB" id="3719237at2"/>
<sequence length="298" mass="31896">MLRTIGRWIAYPLIAGALAVILTIVMASVKGQSGDLDSSFEVTSFDATYDLEQQDDGSLDVLITETLEVDIQHTGKHGIIRAIPLTYQSHENEVSDVVVEGRLRDANEFYEPGESETPQEWTPASFSEEDIDGGIALRIGSSYSTLETGQQFYRISYRLADVAMNTPDGKAQEVALDANGTGWGVPFGSVTTKLTVPAGLAERLNGNAACYMGSEGDRATCSVERTGDGPVVFTSGARGFEPHQSLTFAVGFEPGTFSQAYTPQRALYTALIVMAVPLGVALIILLGVVLPRWCAGGC</sequence>
<dbReference type="RefSeq" id="WP_077686210.1">
    <property type="nucleotide sequence ID" value="NZ_CP019606.1"/>
</dbReference>
<keyword evidence="1" id="KW-0812">Transmembrane</keyword>
<organism evidence="3 4">
    <name type="scientific">Tessaracoccus aquimaris</name>
    <dbReference type="NCBI Taxonomy" id="1332264"/>
    <lineage>
        <taxon>Bacteria</taxon>
        <taxon>Bacillati</taxon>
        <taxon>Actinomycetota</taxon>
        <taxon>Actinomycetes</taxon>
        <taxon>Propionibacteriales</taxon>
        <taxon>Propionibacteriaceae</taxon>
        <taxon>Tessaracoccus</taxon>
    </lineage>
</organism>
<dbReference type="InterPro" id="IPR018702">
    <property type="entry name" value="DUF2207"/>
</dbReference>
<gene>
    <name evidence="3" type="ORF">BW730_10640</name>
</gene>
<dbReference type="Proteomes" id="UP000188145">
    <property type="component" value="Chromosome"/>
</dbReference>
<dbReference type="KEGG" id="tes:BW730_10640"/>
<protein>
    <recommendedName>
        <fullName evidence="2">DUF2207 domain-containing protein</fullName>
    </recommendedName>
</protein>
<evidence type="ECO:0000256" key="1">
    <source>
        <dbReference type="SAM" id="Phobius"/>
    </source>
</evidence>
<evidence type="ECO:0000313" key="4">
    <source>
        <dbReference type="Proteomes" id="UP000188145"/>
    </source>
</evidence>
<dbReference type="Pfam" id="PF09972">
    <property type="entry name" value="DUF2207"/>
    <property type="match status" value="1"/>
</dbReference>
<evidence type="ECO:0000313" key="3">
    <source>
        <dbReference type="EMBL" id="AQP47881.1"/>
    </source>
</evidence>
<proteinExistence type="predicted"/>
<keyword evidence="4" id="KW-1185">Reference proteome</keyword>
<keyword evidence="1" id="KW-1133">Transmembrane helix</keyword>
<dbReference type="AlphaFoldDB" id="A0A1Q2CP35"/>
<name>A0A1Q2CP35_9ACTN</name>
<feature type="domain" description="DUF2207" evidence="2">
    <location>
        <begin position="42"/>
        <end position="251"/>
    </location>
</feature>
<keyword evidence="1" id="KW-0472">Membrane</keyword>
<dbReference type="STRING" id="1332264.BW730_10640"/>
<accession>A0A1Q2CP35</accession>